<organism evidence="4 5">
    <name type="scientific">Paenibacillus campinasensis</name>
    <dbReference type="NCBI Taxonomy" id="66347"/>
    <lineage>
        <taxon>Bacteria</taxon>
        <taxon>Bacillati</taxon>
        <taxon>Bacillota</taxon>
        <taxon>Bacilli</taxon>
        <taxon>Bacillales</taxon>
        <taxon>Paenibacillaceae</taxon>
        <taxon>Paenibacillus</taxon>
    </lineage>
</organism>
<dbReference type="AlphaFoldDB" id="A0A268ETH4"/>
<evidence type="ECO:0000259" key="2">
    <source>
        <dbReference type="PROSITE" id="PS51352"/>
    </source>
</evidence>
<reference evidence="3 6" key="2">
    <citation type="submission" date="2019-11" db="EMBL/GenBank/DDBJ databases">
        <title>Draft genome sequences of five Paenibacillus species of dairy origin.</title>
        <authorList>
            <person name="Olajide A.M."/>
            <person name="Chen S."/>
            <person name="Lapointe G."/>
        </authorList>
    </citation>
    <scope>NUCLEOTIDE SEQUENCE [LARGE SCALE GENOMIC DNA]</scope>
    <source>
        <strain evidence="3 6">3CS1</strain>
    </source>
</reference>
<dbReference type="InterPro" id="IPR013766">
    <property type="entry name" value="Thioredoxin_domain"/>
</dbReference>
<proteinExistence type="predicted"/>
<keyword evidence="6" id="KW-1185">Reference proteome</keyword>
<dbReference type="EMBL" id="WOAA01000011">
    <property type="protein sequence ID" value="MUG67148.1"/>
    <property type="molecule type" value="Genomic_DNA"/>
</dbReference>
<feature type="domain" description="Thioredoxin" evidence="2">
    <location>
        <begin position="46"/>
        <end position="178"/>
    </location>
</feature>
<evidence type="ECO:0000256" key="1">
    <source>
        <dbReference type="SAM" id="Phobius"/>
    </source>
</evidence>
<dbReference type="RefSeq" id="WP_095265506.1">
    <property type="nucleotide sequence ID" value="NZ_NPBY01000038.1"/>
</dbReference>
<dbReference type="OrthoDB" id="462848at2"/>
<dbReference type="SUPFAM" id="SSF52833">
    <property type="entry name" value="Thioredoxin-like"/>
    <property type="match status" value="1"/>
</dbReference>
<dbReference type="PROSITE" id="PS51352">
    <property type="entry name" value="THIOREDOXIN_2"/>
    <property type="match status" value="1"/>
</dbReference>
<dbReference type="EMBL" id="NPBY01000038">
    <property type="protein sequence ID" value="PAD76426.1"/>
    <property type="molecule type" value="Genomic_DNA"/>
</dbReference>
<dbReference type="Proteomes" id="UP000435177">
    <property type="component" value="Unassembled WGS sequence"/>
</dbReference>
<keyword evidence="1" id="KW-0812">Transmembrane</keyword>
<comment type="caution">
    <text evidence="4">The sequence shown here is derived from an EMBL/GenBank/DDBJ whole genome shotgun (WGS) entry which is preliminary data.</text>
</comment>
<keyword evidence="1" id="KW-1133">Transmembrane helix</keyword>
<reference evidence="4 5" key="1">
    <citation type="submission" date="2017-07" db="EMBL/GenBank/DDBJ databases">
        <title>Isolation and whole genome analysis of endospore-forming bacteria from heroin.</title>
        <authorList>
            <person name="Kalinowski J."/>
            <person name="Ahrens B."/>
            <person name="Al-Dilaimi A."/>
            <person name="Winkler A."/>
            <person name="Wibberg D."/>
            <person name="Schleenbecker U."/>
            <person name="Ruckert C."/>
            <person name="Wolfel R."/>
            <person name="Grass G."/>
        </authorList>
    </citation>
    <scope>NUCLEOTIDE SEQUENCE [LARGE SCALE GENOMIC DNA]</scope>
    <source>
        <strain evidence="4 5">7537-G1</strain>
    </source>
</reference>
<keyword evidence="1" id="KW-0472">Membrane</keyword>
<evidence type="ECO:0000313" key="3">
    <source>
        <dbReference type="EMBL" id="MUG67148.1"/>
    </source>
</evidence>
<dbReference type="InterPro" id="IPR036249">
    <property type="entry name" value="Thioredoxin-like_sf"/>
</dbReference>
<sequence>MNAFFWISYTILWLLVVPLVLLNLVLFRQLGIMVMGTARGVNQSGIPVGRKLPKAETSTLYGKPWTTEALYGNSAIMLFASPTCKECARILPDFGAVAKQYGVKPILLLFATAAQGQAYMHAMEYDEEVLLVTPELAERLDVEVTPFAYAVDPGGMIRHKGLVNSREQLEAYVRAARAS</sequence>
<name>A0A268ETH4_9BACL</name>
<dbReference type="Gene3D" id="3.40.30.10">
    <property type="entry name" value="Glutaredoxin"/>
    <property type="match status" value="1"/>
</dbReference>
<protein>
    <submittedName>
        <fullName evidence="4">Methylamine dehydrogenase</fullName>
    </submittedName>
</protein>
<evidence type="ECO:0000313" key="6">
    <source>
        <dbReference type="Proteomes" id="UP000435177"/>
    </source>
</evidence>
<feature type="transmembrane region" description="Helical" evidence="1">
    <location>
        <begin position="6"/>
        <end position="27"/>
    </location>
</feature>
<gene>
    <name evidence="4" type="ORF">CHH67_12450</name>
    <name evidence="3" type="ORF">GNP94_14205</name>
</gene>
<evidence type="ECO:0000313" key="4">
    <source>
        <dbReference type="EMBL" id="PAD76426.1"/>
    </source>
</evidence>
<accession>A0A268ETH4</accession>
<dbReference type="Proteomes" id="UP000215596">
    <property type="component" value="Unassembled WGS sequence"/>
</dbReference>
<evidence type="ECO:0000313" key="5">
    <source>
        <dbReference type="Proteomes" id="UP000215596"/>
    </source>
</evidence>